<dbReference type="OMA" id="WEILICK"/>
<dbReference type="Gramene" id="ABO98033">
    <property type="protein sequence ID" value="ABO98033"/>
    <property type="gene ID" value="OSTLU_33438"/>
</dbReference>
<dbReference type="Proteomes" id="UP000001568">
    <property type="component" value="Chromosome 9"/>
</dbReference>
<keyword evidence="2" id="KW-1185">Reference proteome</keyword>
<evidence type="ECO:0000313" key="2">
    <source>
        <dbReference type="Proteomes" id="UP000001568"/>
    </source>
</evidence>
<reference evidence="1 2" key="1">
    <citation type="journal article" date="2007" name="Proc. Natl. Acad. Sci. U.S.A.">
        <title>The tiny eukaryote Ostreococcus provides genomic insights into the paradox of plankton speciation.</title>
        <authorList>
            <person name="Palenik B."/>
            <person name="Grimwood J."/>
            <person name="Aerts A."/>
            <person name="Rouze P."/>
            <person name="Salamov A."/>
            <person name="Putnam N."/>
            <person name="Dupont C."/>
            <person name="Jorgensen R."/>
            <person name="Derelle E."/>
            <person name="Rombauts S."/>
            <person name="Zhou K."/>
            <person name="Otillar R."/>
            <person name="Merchant S.S."/>
            <person name="Podell S."/>
            <person name="Gaasterland T."/>
            <person name="Napoli C."/>
            <person name="Gendler K."/>
            <person name="Manuell A."/>
            <person name="Tai V."/>
            <person name="Vallon O."/>
            <person name="Piganeau G."/>
            <person name="Jancek S."/>
            <person name="Heijde M."/>
            <person name="Jabbari K."/>
            <person name="Bowler C."/>
            <person name="Lohr M."/>
            <person name="Robbens S."/>
            <person name="Werner G."/>
            <person name="Dubchak I."/>
            <person name="Pazour G.J."/>
            <person name="Ren Q."/>
            <person name="Paulsen I."/>
            <person name="Delwiche C."/>
            <person name="Schmutz J."/>
            <person name="Rokhsar D."/>
            <person name="Van de Peer Y."/>
            <person name="Moreau H."/>
            <person name="Grigoriev I.V."/>
        </authorList>
    </citation>
    <scope>NUCLEOTIDE SEQUENCE [LARGE SCALE GENOMIC DNA]</scope>
    <source>
        <strain evidence="1 2">CCE9901</strain>
    </source>
</reference>
<dbReference type="AlphaFoldDB" id="A4S2F6"/>
<dbReference type="RefSeq" id="XP_001419740.1">
    <property type="nucleotide sequence ID" value="XM_001419703.1"/>
</dbReference>
<dbReference type="KEGG" id="olu:OSTLU_33438"/>
<dbReference type="OrthoDB" id="2016516at2759"/>
<accession>A4S2F6</accession>
<gene>
    <name evidence="1" type="ORF">OSTLU_33438</name>
</gene>
<protein>
    <recommendedName>
        <fullName evidence="3">GPI inositol-deacylase</fullName>
    </recommendedName>
</protein>
<dbReference type="HOGENOM" id="CLU_024091_0_0_1"/>
<evidence type="ECO:0000313" key="1">
    <source>
        <dbReference type="EMBL" id="ABO98033.1"/>
    </source>
</evidence>
<dbReference type="PANTHER" id="PTHR31934:SF5">
    <property type="entry name" value="OS05G0557900 PROTEIN"/>
    <property type="match status" value="1"/>
</dbReference>
<dbReference type="InterPro" id="IPR029058">
    <property type="entry name" value="AB_hydrolase_fold"/>
</dbReference>
<dbReference type="STRING" id="436017.A4S2F6"/>
<proteinExistence type="predicted"/>
<dbReference type="EMBL" id="CP000589">
    <property type="protein sequence ID" value="ABO98033.1"/>
    <property type="molecule type" value="Genomic_DNA"/>
</dbReference>
<dbReference type="SUPFAM" id="SSF53474">
    <property type="entry name" value="alpha/beta-Hydrolases"/>
    <property type="match status" value="1"/>
</dbReference>
<dbReference type="GeneID" id="5003741"/>
<evidence type="ECO:0008006" key="3">
    <source>
        <dbReference type="Google" id="ProtNLM"/>
    </source>
</evidence>
<name>A4S2F6_OSTLU</name>
<sequence>MRQMSNALASTAASRGDVGWLDDEAAETTIDGESAFEEALEGVLARPGSVLATGAEYFYLLVPGLFGSYYPRYYADVEQAFRDRGAQCRISRLVDGEGAVVTNAKALAREIEDIHAETGKRVVIIGHSKGGVDGGAALALHDDRLRKLVRGLIAVQSPFGGSPIATDLLSAPLADPVASLLEILVSAPKGDGARLLEPIRDLTYRERRAFLAAHPIPSHYPVVSFATATKSAAAGLFPSARYIDNRYGEPSDGLVCVRDAQIPRAVCVNVKFENDHADCVFPSRHPSDMVDAHARAQAENLALRQRLGLCDSPRRGPPLPPPVGVSVVAAQRALADALPERLKSSPASVDYHEALVGVLLARPGP</sequence>
<dbReference type="eggNOG" id="ENOG502QRTI">
    <property type="taxonomic scope" value="Eukaryota"/>
</dbReference>
<organism evidence="1 2">
    <name type="scientific">Ostreococcus lucimarinus (strain CCE9901)</name>
    <dbReference type="NCBI Taxonomy" id="436017"/>
    <lineage>
        <taxon>Eukaryota</taxon>
        <taxon>Viridiplantae</taxon>
        <taxon>Chlorophyta</taxon>
        <taxon>Mamiellophyceae</taxon>
        <taxon>Mamiellales</taxon>
        <taxon>Bathycoccaceae</taxon>
        <taxon>Ostreococcus</taxon>
    </lineage>
</organism>
<dbReference type="PANTHER" id="PTHR31934">
    <property type="entry name" value="ALPHA/BETA-HYDROLASES SUPERFAMILY PROTEIN"/>
    <property type="match status" value="1"/>
</dbReference>
<dbReference type="Gene3D" id="3.40.50.1820">
    <property type="entry name" value="alpha/beta hydrolase"/>
    <property type="match status" value="1"/>
</dbReference>